<evidence type="ECO:0000256" key="8">
    <source>
        <dbReference type="ARBA" id="ARBA00022989"/>
    </source>
</evidence>
<comment type="subcellular location">
    <subcellularLocation>
        <location evidence="1">Cell membrane</location>
    </subcellularLocation>
</comment>
<gene>
    <name evidence="14" type="primary">sohB</name>
    <name evidence="14" type="ORF">GCM10025791_04840</name>
</gene>
<dbReference type="EMBL" id="BAABLX010000004">
    <property type="protein sequence ID" value="GAA4931674.1"/>
    <property type="molecule type" value="Genomic_DNA"/>
</dbReference>
<evidence type="ECO:0000256" key="9">
    <source>
        <dbReference type="ARBA" id="ARBA00023136"/>
    </source>
</evidence>
<dbReference type="Gene3D" id="6.20.330.10">
    <property type="match status" value="1"/>
</dbReference>
<dbReference type="NCBIfam" id="NF008745">
    <property type="entry name" value="PRK11778.1"/>
    <property type="match status" value="1"/>
</dbReference>
<evidence type="ECO:0000259" key="12">
    <source>
        <dbReference type="Pfam" id="PF01343"/>
    </source>
</evidence>
<evidence type="ECO:0000313" key="14">
    <source>
        <dbReference type="EMBL" id="GAA4931674.1"/>
    </source>
</evidence>
<evidence type="ECO:0000256" key="11">
    <source>
        <dbReference type="SAM" id="Phobius"/>
    </source>
</evidence>
<evidence type="ECO:0000313" key="15">
    <source>
        <dbReference type="Proteomes" id="UP001409585"/>
    </source>
</evidence>
<name>A0AAV3TXF5_9ALTE</name>
<dbReference type="CDD" id="cd07023">
    <property type="entry name" value="S49_Sppa_N_C"/>
    <property type="match status" value="1"/>
</dbReference>
<dbReference type="SUPFAM" id="SSF52096">
    <property type="entry name" value="ClpP/crotonase"/>
    <property type="match status" value="1"/>
</dbReference>
<reference evidence="15" key="1">
    <citation type="journal article" date="2019" name="Int. J. Syst. Evol. Microbiol.">
        <title>The Global Catalogue of Microorganisms (GCM) 10K type strain sequencing project: providing services to taxonomists for standard genome sequencing and annotation.</title>
        <authorList>
            <consortium name="The Broad Institute Genomics Platform"/>
            <consortium name="The Broad Institute Genome Sequencing Center for Infectious Disease"/>
            <person name="Wu L."/>
            <person name="Ma J."/>
        </authorList>
    </citation>
    <scope>NUCLEOTIDE SEQUENCE [LARGE SCALE GENOMIC DNA]</scope>
    <source>
        <strain evidence="15">JCM 19134</strain>
    </source>
</reference>
<dbReference type="GO" id="GO:0005886">
    <property type="term" value="C:plasma membrane"/>
    <property type="evidence" value="ECO:0007669"/>
    <property type="project" value="UniProtKB-SubCell"/>
</dbReference>
<evidence type="ECO:0000256" key="3">
    <source>
        <dbReference type="ARBA" id="ARBA00022475"/>
    </source>
</evidence>
<dbReference type="Gene3D" id="3.90.226.10">
    <property type="entry name" value="2-enoyl-CoA Hydratase, Chain A, domain 1"/>
    <property type="match status" value="1"/>
</dbReference>
<dbReference type="Pfam" id="PF01343">
    <property type="entry name" value="Peptidase_S49"/>
    <property type="match status" value="1"/>
</dbReference>
<dbReference type="PANTHER" id="PTHR42987:SF4">
    <property type="entry name" value="PROTEASE SOHB-RELATED"/>
    <property type="match status" value="1"/>
</dbReference>
<feature type="transmembrane region" description="Helical" evidence="11">
    <location>
        <begin position="6"/>
        <end position="31"/>
    </location>
</feature>
<feature type="compositionally biased region" description="Basic and acidic residues" evidence="10">
    <location>
        <begin position="73"/>
        <end position="90"/>
    </location>
</feature>
<sequence length="351" mass="38669">MEFLFNYGLFLAKAVTFVIVVAIIVAIVAGISTRKKSGVKGQIEITDLNDSYQAMFEAIEGAIITHAEAKQQDKAKKKDAKKTAKQEKTQLKSGQKPPVKPRLFVLDFDGDIKASQVESLKQTISAVLSIATTEDEILLKLESGGGMVHSYGLAASQLDRIKQKGIPLTIAVDKIAASGGYMMACTANKILAAPFSIIGSIGVVAQVPNVHRLLKKHDVDVEILTAGEYKRTLTMLGENTEKGRAKFIEDLQLTHDLFKEFVSEHRPNLNVAEVATGEIWYGRQAIDKGLVDSICTSDQYITDQLNDKRIIGVDYVIKKNIVNRISDAAEASVDRLVVRWLTRLMPSRPQW</sequence>
<dbReference type="InterPro" id="IPR047272">
    <property type="entry name" value="S49_SppA_C"/>
</dbReference>
<evidence type="ECO:0000256" key="1">
    <source>
        <dbReference type="ARBA" id="ARBA00004236"/>
    </source>
</evidence>
<keyword evidence="7" id="KW-0720">Serine protease</keyword>
<evidence type="ECO:0000256" key="10">
    <source>
        <dbReference type="SAM" id="MobiDB-lite"/>
    </source>
</evidence>
<evidence type="ECO:0000259" key="13">
    <source>
        <dbReference type="Pfam" id="PF08496"/>
    </source>
</evidence>
<dbReference type="InterPro" id="IPR029045">
    <property type="entry name" value="ClpP/crotonase-like_dom_sf"/>
</dbReference>
<dbReference type="Pfam" id="PF08496">
    <property type="entry name" value="Peptidase_S49_N"/>
    <property type="match status" value="1"/>
</dbReference>
<evidence type="ECO:0000256" key="6">
    <source>
        <dbReference type="ARBA" id="ARBA00022801"/>
    </source>
</evidence>
<proteinExistence type="inferred from homology"/>
<feature type="region of interest" description="Disordered" evidence="10">
    <location>
        <begin position="73"/>
        <end position="97"/>
    </location>
</feature>
<evidence type="ECO:0000256" key="4">
    <source>
        <dbReference type="ARBA" id="ARBA00022670"/>
    </source>
</evidence>
<evidence type="ECO:0000256" key="2">
    <source>
        <dbReference type="ARBA" id="ARBA00008683"/>
    </source>
</evidence>
<dbReference type="AlphaFoldDB" id="A0AAV3TXF5"/>
<evidence type="ECO:0000256" key="5">
    <source>
        <dbReference type="ARBA" id="ARBA00022692"/>
    </source>
</evidence>
<dbReference type="InterPro" id="IPR013703">
    <property type="entry name" value="Peptidase_S49_N_proteobac"/>
</dbReference>
<organism evidence="14 15">
    <name type="scientific">Halioxenophilus aromaticivorans</name>
    <dbReference type="NCBI Taxonomy" id="1306992"/>
    <lineage>
        <taxon>Bacteria</taxon>
        <taxon>Pseudomonadati</taxon>
        <taxon>Pseudomonadota</taxon>
        <taxon>Gammaproteobacteria</taxon>
        <taxon>Alteromonadales</taxon>
        <taxon>Alteromonadaceae</taxon>
        <taxon>Halioxenophilus</taxon>
    </lineage>
</organism>
<keyword evidence="6" id="KW-0378">Hydrolase</keyword>
<dbReference type="GO" id="GO:0004252">
    <property type="term" value="F:serine-type endopeptidase activity"/>
    <property type="evidence" value="ECO:0007669"/>
    <property type="project" value="InterPro"/>
</dbReference>
<dbReference type="PANTHER" id="PTHR42987">
    <property type="entry name" value="PEPTIDASE S49"/>
    <property type="match status" value="1"/>
</dbReference>
<keyword evidence="4 14" id="KW-0645">Protease</keyword>
<comment type="caution">
    <text evidence="14">The sequence shown here is derived from an EMBL/GenBank/DDBJ whole genome shotgun (WGS) entry which is preliminary data.</text>
</comment>
<keyword evidence="3" id="KW-1003">Cell membrane</keyword>
<feature type="domain" description="Peptidase S49 N-terminal proteobacteria" evidence="13">
    <location>
        <begin position="2"/>
        <end position="158"/>
    </location>
</feature>
<accession>A0AAV3TXF5</accession>
<dbReference type="InterPro" id="IPR002142">
    <property type="entry name" value="Peptidase_S49"/>
</dbReference>
<keyword evidence="5 11" id="KW-0812">Transmembrane</keyword>
<evidence type="ECO:0000256" key="7">
    <source>
        <dbReference type="ARBA" id="ARBA00022825"/>
    </source>
</evidence>
<keyword evidence="9 11" id="KW-0472">Membrane</keyword>
<keyword evidence="15" id="KW-1185">Reference proteome</keyword>
<dbReference type="RefSeq" id="WP_345416497.1">
    <property type="nucleotide sequence ID" value="NZ_AP031496.1"/>
</dbReference>
<keyword evidence="8 11" id="KW-1133">Transmembrane helix</keyword>
<dbReference type="Proteomes" id="UP001409585">
    <property type="component" value="Unassembled WGS sequence"/>
</dbReference>
<protein>
    <submittedName>
        <fullName evidence="14">Protease SohB</fullName>
    </submittedName>
</protein>
<comment type="similarity">
    <text evidence="2">Belongs to the peptidase S49 family.</text>
</comment>
<feature type="domain" description="Peptidase S49" evidence="12">
    <location>
        <begin position="161"/>
        <end position="303"/>
    </location>
</feature>
<dbReference type="GO" id="GO:0006508">
    <property type="term" value="P:proteolysis"/>
    <property type="evidence" value="ECO:0007669"/>
    <property type="project" value="UniProtKB-KW"/>
</dbReference>